<proteinExistence type="predicted"/>
<name>A0ABT2SNH4_9FIRM</name>
<reference evidence="1 2" key="1">
    <citation type="journal article" date="2021" name="ISME Commun">
        <title>Automated analysis of genomic sequences facilitates high-throughput and comprehensive description of bacteria.</title>
        <authorList>
            <person name="Hitch T.C.A."/>
        </authorList>
    </citation>
    <scope>NUCLEOTIDE SEQUENCE [LARGE SCALE GENOMIC DNA]</scope>
    <source>
        <strain evidence="1 2">Sanger_29</strain>
    </source>
</reference>
<dbReference type="EMBL" id="JAOQKE010000017">
    <property type="protein sequence ID" value="MCU6726069.1"/>
    <property type="molecule type" value="Genomic_DNA"/>
</dbReference>
<dbReference type="RefSeq" id="WP_262655325.1">
    <property type="nucleotide sequence ID" value="NZ_JAOQKE010000017.1"/>
</dbReference>
<accession>A0ABT2SNH4</accession>
<sequence length="85" mass="9708">MVNEAEVRAFQNYLENYIDITFLVDFIYSTGILSAEDEITFIEELHEKGVKGIISFLSTDLEQVLPVCEEYGTYYVRGSGTISRL</sequence>
<evidence type="ECO:0000313" key="2">
    <source>
        <dbReference type="Proteomes" id="UP001652338"/>
    </source>
</evidence>
<organism evidence="1 2">
    <name type="scientific">Muricoprocola aceti</name>
    <dbReference type="NCBI Taxonomy" id="2981772"/>
    <lineage>
        <taxon>Bacteria</taxon>
        <taxon>Bacillati</taxon>
        <taxon>Bacillota</taxon>
        <taxon>Clostridia</taxon>
        <taxon>Lachnospirales</taxon>
        <taxon>Lachnospiraceae</taxon>
        <taxon>Muricoprocola</taxon>
    </lineage>
</organism>
<comment type="caution">
    <text evidence="1">The sequence shown here is derived from an EMBL/GenBank/DDBJ whole genome shotgun (WGS) entry which is preliminary data.</text>
</comment>
<gene>
    <name evidence="1" type="ORF">OCV47_12080</name>
</gene>
<protein>
    <submittedName>
        <fullName evidence="1">Uncharacterized protein</fullName>
    </submittedName>
</protein>
<evidence type="ECO:0000313" key="1">
    <source>
        <dbReference type="EMBL" id="MCU6726069.1"/>
    </source>
</evidence>
<dbReference type="Proteomes" id="UP001652338">
    <property type="component" value="Unassembled WGS sequence"/>
</dbReference>
<keyword evidence="2" id="KW-1185">Reference proteome</keyword>